<feature type="region of interest" description="Disordered" evidence="1">
    <location>
        <begin position="18"/>
        <end position="46"/>
    </location>
</feature>
<reference evidence="2 3" key="1">
    <citation type="submission" date="2021-06" db="EMBL/GenBank/DDBJ databases">
        <title>Caerostris extrusa draft genome.</title>
        <authorList>
            <person name="Kono N."/>
            <person name="Arakawa K."/>
        </authorList>
    </citation>
    <scope>NUCLEOTIDE SEQUENCE [LARGE SCALE GENOMIC DNA]</scope>
</reference>
<evidence type="ECO:0000313" key="2">
    <source>
        <dbReference type="EMBL" id="GIY58136.1"/>
    </source>
</evidence>
<feature type="compositionally biased region" description="Polar residues" evidence="1">
    <location>
        <begin position="28"/>
        <end position="41"/>
    </location>
</feature>
<comment type="caution">
    <text evidence="2">The sequence shown here is derived from an EMBL/GenBank/DDBJ whole genome shotgun (WGS) entry which is preliminary data.</text>
</comment>
<dbReference type="Proteomes" id="UP001054945">
    <property type="component" value="Unassembled WGS sequence"/>
</dbReference>
<keyword evidence="3" id="KW-1185">Reference proteome</keyword>
<gene>
    <name evidence="2" type="ORF">CEXT_16301</name>
</gene>
<accession>A0AAV4UJV7</accession>
<name>A0AAV4UJV7_CAEEX</name>
<proteinExistence type="predicted"/>
<dbReference type="EMBL" id="BPLR01013017">
    <property type="protein sequence ID" value="GIY58136.1"/>
    <property type="molecule type" value="Genomic_DNA"/>
</dbReference>
<protein>
    <submittedName>
        <fullName evidence="2">Uncharacterized protein</fullName>
    </submittedName>
</protein>
<evidence type="ECO:0000256" key="1">
    <source>
        <dbReference type="SAM" id="MobiDB-lite"/>
    </source>
</evidence>
<sequence>MGSPGCQLKVVVCVTHSREGRDNPAPPKNTTCLRSQQSVPGSSSASNSNALIIRNYARLQSMLLCEIPALQHKLTQPGCPGRKDTCETNRSEIQDWWSGTLSRVSYFYRTDPKGVRRWESALKHSKHKFCLQ</sequence>
<organism evidence="2 3">
    <name type="scientific">Caerostris extrusa</name>
    <name type="common">Bark spider</name>
    <name type="synonym">Caerostris bankana</name>
    <dbReference type="NCBI Taxonomy" id="172846"/>
    <lineage>
        <taxon>Eukaryota</taxon>
        <taxon>Metazoa</taxon>
        <taxon>Ecdysozoa</taxon>
        <taxon>Arthropoda</taxon>
        <taxon>Chelicerata</taxon>
        <taxon>Arachnida</taxon>
        <taxon>Araneae</taxon>
        <taxon>Araneomorphae</taxon>
        <taxon>Entelegynae</taxon>
        <taxon>Araneoidea</taxon>
        <taxon>Araneidae</taxon>
        <taxon>Caerostris</taxon>
    </lineage>
</organism>
<evidence type="ECO:0000313" key="3">
    <source>
        <dbReference type="Proteomes" id="UP001054945"/>
    </source>
</evidence>
<dbReference type="AlphaFoldDB" id="A0AAV4UJV7"/>